<keyword evidence="4" id="KW-0863">Zinc-finger</keyword>
<feature type="non-terminal residue" evidence="10">
    <location>
        <position position="105"/>
    </location>
</feature>
<dbReference type="GO" id="GO:0005634">
    <property type="term" value="C:nucleus"/>
    <property type="evidence" value="ECO:0007669"/>
    <property type="project" value="UniProtKB-SubCell"/>
</dbReference>
<proteinExistence type="predicted"/>
<sequence length="105" mass="11579">MHAGCESLFTEDEVEQAADEGFDCVSCQPYVVKPVVPVAPPELVPVKVKEPEPQFFRFEGVWLTETGMAVLRNLTMSPLHKRRQRRGRLGLPGEAGLEGSEPSDA</sequence>
<evidence type="ECO:0000256" key="4">
    <source>
        <dbReference type="ARBA" id="ARBA00022771"/>
    </source>
</evidence>
<evidence type="ECO:0000256" key="2">
    <source>
        <dbReference type="ARBA" id="ARBA00022723"/>
    </source>
</evidence>
<keyword evidence="5" id="KW-0862">Zinc</keyword>
<dbReference type="Proteomes" id="UP000234681">
    <property type="component" value="Chromosome 7"/>
</dbReference>
<reference evidence="10 11" key="1">
    <citation type="submission" date="2005-09" db="EMBL/GenBank/DDBJ databases">
        <authorList>
            <person name="Mural R.J."/>
            <person name="Li P.W."/>
            <person name="Adams M.D."/>
            <person name="Amanatides P.G."/>
            <person name="Baden-Tillson H."/>
            <person name="Barnstead M."/>
            <person name="Chin S.H."/>
            <person name="Dew I."/>
            <person name="Evans C.A."/>
            <person name="Ferriera S."/>
            <person name="Flanigan M."/>
            <person name="Fosler C."/>
            <person name="Glodek A."/>
            <person name="Gu Z."/>
            <person name="Holt R.A."/>
            <person name="Jennings D."/>
            <person name="Kraft C.L."/>
            <person name="Lu F."/>
            <person name="Nguyen T."/>
            <person name="Nusskern D.R."/>
            <person name="Pfannkoch C.M."/>
            <person name="Sitter C."/>
            <person name="Sutton G.G."/>
            <person name="Venter J.C."/>
            <person name="Wang Z."/>
            <person name="Woodage T."/>
            <person name="Zheng X.H."/>
            <person name="Zhong F."/>
        </authorList>
    </citation>
    <scope>NUCLEOTIDE SEQUENCE [LARGE SCALE GENOMIC DNA]</scope>
    <source>
        <strain>BN</strain>
        <strain evidence="11">Sprague-Dawley</strain>
    </source>
</reference>
<comment type="subcellular location">
    <subcellularLocation>
        <location evidence="1">Nucleus</location>
    </subcellularLocation>
</comment>
<evidence type="ECO:0000256" key="3">
    <source>
        <dbReference type="ARBA" id="ARBA00022737"/>
    </source>
</evidence>
<accession>A6KCC0</accession>
<organism evidence="10 11">
    <name type="scientific">Rattus norvegicus</name>
    <name type="common">Rat</name>
    <dbReference type="NCBI Taxonomy" id="10116"/>
    <lineage>
        <taxon>Eukaryota</taxon>
        <taxon>Metazoa</taxon>
        <taxon>Chordata</taxon>
        <taxon>Craniata</taxon>
        <taxon>Vertebrata</taxon>
        <taxon>Euteleostomi</taxon>
        <taxon>Mammalia</taxon>
        <taxon>Eutheria</taxon>
        <taxon>Euarchontoglires</taxon>
        <taxon>Glires</taxon>
        <taxon>Rodentia</taxon>
        <taxon>Myomorpha</taxon>
        <taxon>Muroidea</taxon>
        <taxon>Muridae</taxon>
        <taxon>Murinae</taxon>
        <taxon>Rattus</taxon>
    </lineage>
</organism>
<dbReference type="GO" id="GO:0008270">
    <property type="term" value="F:zinc ion binding"/>
    <property type="evidence" value="ECO:0007669"/>
    <property type="project" value="UniProtKB-KW"/>
</dbReference>
<dbReference type="PANTHER" id="PTHR45888:SF2">
    <property type="entry name" value="HISTONE-LYSINE N-METHYLTRANSFERASE 2D"/>
    <property type="match status" value="1"/>
</dbReference>
<evidence type="ECO:0000313" key="10">
    <source>
        <dbReference type="EMBL" id="EDL87022.1"/>
    </source>
</evidence>
<dbReference type="EMBL" id="CH474035">
    <property type="protein sequence ID" value="EDL87022.1"/>
    <property type="molecule type" value="Genomic_DNA"/>
</dbReference>
<name>A6KCC0_RAT</name>
<evidence type="ECO:0000256" key="8">
    <source>
        <dbReference type="ARBA" id="ARBA00023242"/>
    </source>
</evidence>
<evidence type="ECO:0000256" key="6">
    <source>
        <dbReference type="ARBA" id="ARBA00023015"/>
    </source>
</evidence>
<keyword evidence="7" id="KW-0804">Transcription</keyword>
<dbReference type="AlphaFoldDB" id="A6KCC0"/>
<keyword evidence="2" id="KW-0479">Metal-binding</keyword>
<protein>
    <submittedName>
        <fullName evidence="10">RCG50549</fullName>
    </submittedName>
</protein>
<evidence type="ECO:0000256" key="7">
    <source>
        <dbReference type="ARBA" id="ARBA00023163"/>
    </source>
</evidence>
<keyword evidence="6" id="KW-0805">Transcription regulation</keyword>
<feature type="region of interest" description="Disordered" evidence="9">
    <location>
        <begin position="81"/>
        <end position="105"/>
    </location>
</feature>
<evidence type="ECO:0000313" key="11">
    <source>
        <dbReference type="Proteomes" id="UP000234681"/>
    </source>
</evidence>
<keyword evidence="8" id="KW-0539">Nucleus</keyword>
<evidence type="ECO:0000256" key="9">
    <source>
        <dbReference type="SAM" id="MobiDB-lite"/>
    </source>
</evidence>
<evidence type="ECO:0000256" key="5">
    <source>
        <dbReference type="ARBA" id="ARBA00022833"/>
    </source>
</evidence>
<gene>
    <name evidence="10" type="ORF">rCG_50549</name>
</gene>
<evidence type="ECO:0000256" key="1">
    <source>
        <dbReference type="ARBA" id="ARBA00004123"/>
    </source>
</evidence>
<dbReference type="PANTHER" id="PTHR45888">
    <property type="entry name" value="HL01030P-RELATED"/>
    <property type="match status" value="1"/>
</dbReference>
<keyword evidence="3" id="KW-0677">Repeat</keyword>